<dbReference type="EMBL" id="AUSU01000436">
    <property type="protein sequence ID" value="EPS73409.1"/>
    <property type="molecule type" value="Genomic_DNA"/>
</dbReference>
<proteinExistence type="predicted"/>
<organism evidence="2 3">
    <name type="scientific">Genlisea aurea</name>
    <dbReference type="NCBI Taxonomy" id="192259"/>
    <lineage>
        <taxon>Eukaryota</taxon>
        <taxon>Viridiplantae</taxon>
        <taxon>Streptophyta</taxon>
        <taxon>Embryophyta</taxon>
        <taxon>Tracheophyta</taxon>
        <taxon>Spermatophyta</taxon>
        <taxon>Magnoliopsida</taxon>
        <taxon>eudicotyledons</taxon>
        <taxon>Gunneridae</taxon>
        <taxon>Pentapetalae</taxon>
        <taxon>asterids</taxon>
        <taxon>lamiids</taxon>
        <taxon>Lamiales</taxon>
        <taxon>Lentibulariaceae</taxon>
        <taxon>Genlisea</taxon>
    </lineage>
</organism>
<dbReference type="PANTHER" id="PTHR33875">
    <property type="entry name" value="OS09G0542200 PROTEIN"/>
    <property type="match status" value="1"/>
</dbReference>
<accession>S8D0Y9</accession>
<dbReference type="Pfam" id="PF01323">
    <property type="entry name" value="DSBA"/>
    <property type="match status" value="1"/>
</dbReference>
<dbReference type="GO" id="GO:0016491">
    <property type="term" value="F:oxidoreductase activity"/>
    <property type="evidence" value="ECO:0007669"/>
    <property type="project" value="InterPro"/>
</dbReference>
<dbReference type="PANTHER" id="PTHR33875:SF2">
    <property type="entry name" value="ACR183CP"/>
    <property type="match status" value="1"/>
</dbReference>
<protein>
    <recommendedName>
        <fullName evidence="1">DSBA-like thioredoxin domain-containing protein</fullName>
    </recommendedName>
</protein>
<dbReference type="SUPFAM" id="SSF52833">
    <property type="entry name" value="Thioredoxin-like"/>
    <property type="match status" value="1"/>
</dbReference>
<dbReference type="AlphaFoldDB" id="S8D0Y9"/>
<keyword evidence="3" id="KW-1185">Reference proteome</keyword>
<dbReference type="InterPro" id="IPR036249">
    <property type="entry name" value="Thioredoxin-like_sf"/>
</dbReference>
<name>S8D0Y9_9LAMI</name>
<comment type="caution">
    <text evidence="2">The sequence shown here is derived from an EMBL/GenBank/DDBJ whole genome shotgun (WGS) entry which is preliminary data.</text>
</comment>
<feature type="domain" description="DSBA-like thioredoxin" evidence="1">
    <location>
        <begin position="22"/>
        <end position="167"/>
    </location>
</feature>
<sequence>IPAKQDGFWFQRERAEDKSVLIEAFFDPVCPDSRDSWPPLRKALGFYGSLVTLVLHPFPLPYHDNAFVTCQALHVVDDLNTSATYDLLEAFFDNQEAFYNEATSNVSRDDVIDKTVKFVSNQLGTSYNRSAVEEGFLDPKSNQATRVSFKYGCLRGVYGTPFFFVNGFPLPDAGSALDYQGWVDVLDPLVTKR</sequence>
<evidence type="ECO:0000259" key="1">
    <source>
        <dbReference type="Pfam" id="PF01323"/>
    </source>
</evidence>
<dbReference type="Proteomes" id="UP000015453">
    <property type="component" value="Unassembled WGS sequence"/>
</dbReference>
<dbReference type="OrthoDB" id="37297at2759"/>
<dbReference type="Gene3D" id="3.40.30.10">
    <property type="entry name" value="Glutaredoxin"/>
    <property type="match status" value="1"/>
</dbReference>
<dbReference type="CDD" id="cd02972">
    <property type="entry name" value="DsbA_family"/>
    <property type="match status" value="1"/>
</dbReference>
<feature type="non-terminal residue" evidence="2">
    <location>
        <position position="193"/>
    </location>
</feature>
<evidence type="ECO:0000313" key="2">
    <source>
        <dbReference type="EMBL" id="EPS73409.1"/>
    </source>
</evidence>
<gene>
    <name evidence="2" type="ORF">M569_01354</name>
</gene>
<evidence type="ECO:0000313" key="3">
    <source>
        <dbReference type="Proteomes" id="UP000015453"/>
    </source>
</evidence>
<reference evidence="2 3" key="1">
    <citation type="journal article" date="2013" name="BMC Genomics">
        <title>The miniature genome of a carnivorous plant Genlisea aurea contains a low number of genes and short non-coding sequences.</title>
        <authorList>
            <person name="Leushkin E.V."/>
            <person name="Sutormin R.A."/>
            <person name="Nabieva E.R."/>
            <person name="Penin A.A."/>
            <person name="Kondrashov A.S."/>
            <person name="Logacheva M.D."/>
        </authorList>
    </citation>
    <scope>NUCLEOTIDE SEQUENCE [LARGE SCALE GENOMIC DNA]</scope>
</reference>
<feature type="non-terminal residue" evidence="2">
    <location>
        <position position="1"/>
    </location>
</feature>
<dbReference type="InterPro" id="IPR001853">
    <property type="entry name" value="DSBA-like_thioredoxin_dom"/>
</dbReference>